<feature type="domain" description="4Fe-4S ferredoxin-type" evidence="1">
    <location>
        <begin position="600"/>
        <end position="627"/>
    </location>
</feature>
<dbReference type="SUPFAM" id="SSF54862">
    <property type="entry name" value="4Fe-4S ferredoxins"/>
    <property type="match status" value="1"/>
</dbReference>
<dbReference type="GO" id="GO:0016491">
    <property type="term" value="F:oxidoreductase activity"/>
    <property type="evidence" value="ECO:0007669"/>
    <property type="project" value="UniProtKB-ARBA"/>
</dbReference>
<dbReference type="NCBIfam" id="NF010367">
    <property type="entry name" value="PRK13795.1-2"/>
    <property type="match status" value="1"/>
</dbReference>
<dbReference type="AlphaFoldDB" id="A0A497F061"/>
<dbReference type="InterPro" id="IPR002500">
    <property type="entry name" value="PAPS_reduct_dom"/>
</dbReference>
<sequence length="638" mass="71954">MRKTSKWTIKADLKWCRNCNIPLLSPKCDLCGDVGGKIHASPPLDARPAFERDIQRIRKSIAEEFDDWKIAFMLIPKRKVVLLNKITYVDQADEVIVDGWTIGHCYYDPIKSRWRFKPVAEGCARIIEFNRGYWAQIKNSKVNLWEKIPISDIKRGEIPQEDGKFTAIANRAGSSIAVAVREGDYLKVIKVWRPQKSHRKDIKSTIDDAINGNRSQITRMEKRAIAFIREVKERIGKPTVVSFSGGKDSLATLLLTLEALGSIPIMFNDTGIEMPETVNYVKQVADEYELKLIEASAGDAFWKSFEVYGPPARDYRWCCKICKLVPIATTMKKQFPNGSLNLVGQRRYESIARSRSPSVWKNKWVPGVIGASPIMDWTALHVWLYLMWKKAKANPLYHIGFDRIGCWLCPSCEIAEFKLVEEIHPSLWSKWERKLSSWAKSKGFPEEWVKYGFWRWQKIPGDQLKLANKIGLQISINEYKLQRAPTKILKVKGFEPCAGSYTIEGILDTNIDIKKVSAIAPIIGEVKAQTNLALVVIKSEKGEAIINSTGRISVTSNNENSAESLFSEALKIISRSLYCTLCGSCINTCPTGAISLNKIPKVNIKKCIRCGKCQEACPASSYIGKLLVSQLKLAGSKP</sequence>
<dbReference type="Gene3D" id="3.30.70.20">
    <property type="match status" value="1"/>
</dbReference>
<name>A0A497F061_9CREN</name>
<dbReference type="PANTHER" id="PTHR43196:SF2">
    <property type="entry name" value="PHOSPHOADENOSINE PHOSPHOSULFATE REDUCTASE"/>
    <property type="match status" value="1"/>
</dbReference>
<dbReference type="PROSITE" id="PS00198">
    <property type="entry name" value="4FE4S_FER_1"/>
    <property type="match status" value="2"/>
</dbReference>
<dbReference type="PROSITE" id="PS51379">
    <property type="entry name" value="4FE4S_FER_2"/>
    <property type="match status" value="2"/>
</dbReference>
<dbReference type="Pfam" id="PF13237">
    <property type="entry name" value="Fer4_10"/>
    <property type="match status" value="1"/>
</dbReference>
<dbReference type="EMBL" id="QMRA01000094">
    <property type="protein sequence ID" value="RLE52865.1"/>
    <property type="molecule type" value="Genomic_DNA"/>
</dbReference>
<dbReference type="InterPro" id="IPR050128">
    <property type="entry name" value="Sulfate_adenylyltrnsfr_sub2"/>
</dbReference>
<dbReference type="PANTHER" id="PTHR43196">
    <property type="entry name" value="SULFATE ADENYLYLTRANSFERASE SUBUNIT 2"/>
    <property type="match status" value="1"/>
</dbReference>
<dbReference type="Pfam" id="PF01507">
    <property type="entry name" value="PAPS_reduct"/>
    <property type="match status" value="1"/>
</dbReference>
<gene>
    <name evidence="2" type="ORF">DRJ26_04150</name>
</gene>
<dbReference type="Proteomes" id="UP000269499">
    <property type="component" value="Unassembled WGS sequence"/>
</dbReference>
<evidence type="ECO:0000259" key="1">
    <source>
        <dbReference type="PROSITE" id="PS51379"/>
    </source>
</evidence>
<dbReference type="Gene3D" id="3.40.50.620">
    <property type="entry name" value="HUPs"/>
    <property type="match status" value="1"/>
</dbReference>
<evidence type="ECO:0000313" key="2">
    <source>
        <dbReference type="EMBL" id="RLE52865.1"/>
    </source>
</evidence>
<comment type="caution">
    <text evidence="2">The sequence shown here is derived from an EMBL/GenBank/DDBJ whole genome shotgun (WGS) entry which is preliminary data.</text>
</comment>
<dbReference type="InterPro" id="IPR014729">
    <property type="entry name" value="Rossmann-like_a/b/a_fold"/>
</dbReference>
<feature type="domain" description="4Fe-4S ferredoxin-type" evidence="1">
    <location>
        <begin position="569"/>
        <end position="599"/>
    </location>
</feature>
<dbReference type="InterPro" id="IPR017900">
    <property type="entry name" value="4Fe4S_Fe_S_CS"/>
</dbReference>
<dbReference type="SUPFAM" id="SSF52402">
    <property type="entry name" value="Adenine nucleotide alpha hydrolases-like"/>
    <property type="match status" value="1"/>
</dbReference>
<accession>A0A497F061</accession>
<protein>
    <recommendedName>
        <fullName evidence="1">4Fe-4S ferredoxin-type domain-containing protein</fullName>
    </recommendedName>
</protein>
<evidence type="ECO:0000313" key="3">
    <source>
        <dbReference type="Proteomes" id="UP000269499"/>
    </source>
</evidence>
<dbReference type="InterPro" id="IPR017896">
    <property type="entry name" value="4Fe4S_Fe-S-bd"/>
</dbReference>
<organism evidence="2 3">
    <name type="scientific">Thermoproteota archaeon</name>
    <dbReference type="NCBI Taxonomy" id="2056631"/>
    <lineage>
        <taxon>Archaea</taxon>
        <taxon>Thermoproteota</taxon>
    </lineage>
</organism>
<proteinExistence type="predicted"/>
<dbReference type="CDD" id="cd23947">
    <property type="entry name" value="PAPS_reductase-like_YbdN"/>
    <property type="match status" value="1"/>
</dbReference>
<reference evidence="2 3" key="1">
    <citation type="submission" date="2018-06" db="EMBL/GenBank/DDBJ databases">
        <title>Extensive metabolic versatility and redundancy in microbially diverse, dynamic hydrothermal sediments.</title>
        <authorList>
            <person name="Dombrowski N."/>
            <person name="Teske A."/>
            <person name="Baker B.J."/>
        </authorList>
    </citation>
    <scope>NUCLEOTIDE SEQUENCE [LARGE SCALE GENOMIC DNA]</scope>
    <source>
        <strain evidence="2">B20_G2</strain>
    </source>
</reference>